<proteinExistence type="predicted"/>
<name>A0A3N5Z6A0_9ALTE</name>
<dbReference type="Proteomes" id="UP000275281">
    <property type="component" value="Unassembled WGS sequence"/>
</dbReference>
<accession>A0A3N5Z6A0</accession>
<organism evidence="2 3">
    <name type="scientific">Alteromonas sediminis</name>
    <dbReference type="NCBI Taxonomy" id="2259342"/>
    <lineage>
        <taxon>Bacteria</taxon>
        <taxon>Pseudomonadati</taxon>
        <taxon>Pseudomonadota</taxon>
        <taxon>Gammaproteobacteria</taxon>
        <taxon>Alteromonadales</taxon>
        <taxon>Alteromonadaceae</taxon>
        <taxon>Alteromonas/Salinimonas group</taxon>
        <taxon>Alteromonas</taxon>
    </lineage>
</organism>
<dbReference type="AlphaFoldDB" id="A0A3N5Z6A0"/>
<protein>
    <submittedName>
        <fullName evidence="2">Uncharacterized protein</fullName>
    </submittedName>
</protein>
<keyword evidence="1" id="KW-0472">Membrane</keyword>
<comment type="caution">
    <text evidence="2">The sequence shown here is derived from an EMBL/GenBank/DDBJ whole genome shotgun (WGS) entry which is preliminary data.</text>
</comment>
<dbReference type="EMBL" id="RPOK01000004">
    <property type="protein sequence ID" value="RPJ66064.1"/>
    <property type="molecule type" value="Genomic_DNA"/>
</dbReference>
<sequence>MSKKEFITSIFFICFFTFLLQIWIIGDLADQIAKLTGYLVAIAIVPFLIAIVPTSILLFAKSKPVPVKLKLWLYILPLAFTGLLLLYMLIMLNSGAH</sequence>
<dbReference type="RefSeq" id="WP_124028695.1">
    <property type="nucleotide sequence ID" value="NZ_JBHRSN010000007.1"/>
</dbReference>
<keyword evidence="1" id="KW-1133">Transmembrane helix</keyword>
<keyword evidence="3" id="KW-1185">Reference proteome</keyword>
<evidence type="ECO:0000256" key="1">
    <source>
        <dbReference type="SAM" id="Phobius"/>
    </source>
</evidence>
<reference evidence="2 3" key="1">
    <citation type="submission" date="2018-11" db="EMBL/GenBank/DDBJ databases">
        <authorList>
            <person name="Ye M.-Q."/>
            <person name="Du Z.-J."/>
        </authorList>
    </citation>
    <scope>NUCLEOTIDE SEQUENCE [LARGE SCALE GENOMIC DNA]</scope>
    <source>
        <strain evidence="2 3">U0105</strain>
    </source>
</reference>
<feature type="transmembrane region" description="Helical" evidence="1">
    <location>
        <begin position="7"/>
        <end position="26"/>
    </location>
</feature>
<gene>
    <name evidence="2" type="ORF">DRW07_14790</name>
</gene>
<keyword evidence="1" id="KW-0812">Transmembrane</keyword>
<feature type="transmembrane region" description="Helical" evidence="1">
    <location>
        <begin position="71"/>
        <end position="92"/>
    </location>
</feature>
<evidence type="ECO:0000313" key="3">
    <source>
        <dbReference type="Proteomes" id="UP000275281"/>
    </source>
</evidence>
<feature type="transmembrane region" description="Helical" evidence="1">
    <location>
        <begin position="38"/>
        <end position="59"/>
    </location>
</feature>
<evidence type="ECO:0000313" key="2">
    <source>
        <dbReference type="EMBL" id="RPJ66064.1"/>
    </source>
</evidence>